<gene>
    <name evidence="7" type="ORF">D1114_20955</name>
</gene>
<dbReference type="InterPro" id="IPR023562">
    <property type="entry name" value="ClpP/TepA"/>
</dbReference>
<dbReference type="GO" id="GO:0004252">
    <property type="term" value="F:serine-type endopeptidase activity"/>
    <property type="evidence" value="ECO:0007669"/>
    <property type="project" value="InterPro"/>
</dbReference>
<dbReference type="PRINTS" id="PR00127">
    <property type="entry name" value="CLPPROTEASEP"/>
</dbReference>
<dbReference type="SUPFAM" id="SSF52096">
    <property type="entry name" value="ClpP/crotonase"/>
    <property type="match status" value="1"/>
</dbReference>
<dbReference type="GO" id="GO:0009368">
    <property type="term" value="C:endopeptidase Clp complex"/>
    <property type="evidence" value="ECO:0007669"/>
    <property type="project" value="TreeGrafter"/>
</dbReference>
<dbReference type="Pfam" id="PF00574">
    <property type="entry name" value="CLP_protease"/>
    <property type="match status" value="1"/>
</dbReference>
<keyword evidence="3 7" id="KW-0645">Protease</keyword>
<dbReference type="CDD" id="cd07016">
    <property type="entry name" value="S14_ClpP_1"/>
    <property type="match status" value="1"/>
</dbReference>
<comment type="similarity">
    <text evidence="1 6">Belongs to the peptidase S14 family.</text>
</comment>
<evidence type="ECO:0000256" key="1">
    <source>
        <dbReference type="ARBA" id="ARBA00007039"/>
    </source>
</evidence>
<evidence type="ECO:0000256" key="6">
    <source>
        <dbReference type="RuleBase" id="RU003567"/>
    </source>
</evidence>
<dbReference type="RefSeq" id="WP_011842263.1">
    <property type="nucleotide sequence ID" value="NZ_CP033434.1"/>
</dbReference>
<dbReference type="PANTHER" id="PTHR10381:SF70">
    <property type="entry name" value="ATP-DEPENDENT CLP PROTEASE PROTEOLYTIC SUBUNIT"/>
    <property type="match status" value="1"/>
</dbReference>
<protein>
    <recommendedName>
        <fullName evidence="6">ATP-dependent Clp protease proteolytic subunit</fullName>
    </recommendedName>
</protein>
<name>A0AAX1UFL3_CERSP</name>
<accession>A0AAX1UFL3</accession>
<evidence type="ECO:0000313" key="7">
    <source>
        <dbReference type="EMBL" id="RHZ91144.1"/>
    </source>
</evidence>
<dbReference type="Gene3D" id="3.90.226.10">
    <property type="entry name" value="2-enoyl-CoA Hydratase, Chain A, domain 1"/>
    <property type="match status" value="1"/>
</dbReference>
<dbReference type="InterPro" id="IPR001907">
    <property type="entry name" value="ClpP"/>
</dbReference>
<evidence type="ECO:0000256" key="4">
    <source>
        <dbReference type="ARBA" id="ARBA00022801"/>
    </source>
</evidence>
<dbReference type="InterPro" id="IPR029045">
    <property type="entry name" value="ClpP/crotonase-like_dom_sf"/>
</dbReference>
<proteinExistence type="inferred from homology"/>
<dbReference type="GO" id="GO:0006515">
    <property type="term" value="P:protein quality control for misfolded or incompletely synthesized proteins"/>
    <property type="evidence" value="ECO:0007669"/>
    <property type="project" value="TreeGrafter"/>
</dbReference>
<dbReference type="AlphaFoldDB" id="A0AAX1UFL3"/>
<dbReference type="PANTHER" id="PTHR10381">
    <property type="entry name" value="ATP-DEPENDENT CLP PROTEASE PROTEOLYTIC SUBUNIT"/>
    <property type="match status" value="1"/>
</dbReference>
<dbReference type="GO" id="GO:0004176">
    <property type="term" value="F:ATP-dependent peptidase activity"/>
    <property type="evidence" value="ECO:0007669"/>
    <property type="project" value="InterPro"/>
</dbReference>
<dbReference type="EMBL" id="QWGP01000038">
    <property type="protein sequence ID" value="RHZ91144.1"/>
    <property type="molecule type" value="Genomic_DNA"/>
</dbReference>
<dbReference type="GO" id="GO:0051117">
    <property type="term" value="F:ATPase binding"/>
    <property type="evidence" value="ECO:0007669"/>
    <property type="project" value="TreeGrafter"/>
</dbReference>
<evidence type="ECO:0000256" key="3">
    <source>
        <dbReference type="ARBA" id="ARBA00022670"/>
    </source>
</evidence>
<keyword evidence="4" id="KW-0378">Hydrolase</keyword>
<dbReference type="NCBIfam" id="NF045542">
    <property type="entry name" value="Clp_rel_HeadMat"/>
    <property type="match status" value="1"/>
</dbReference>
<evidence type="ECO:0000256" key="2">
    <source>
        <dbReference type="ARBA" id="ARBA00022490"/>
    </source>
</evidence>
<evidence type="ECO:0000313" key="8">
    <source>
        <dbReference type="Proteomes" id="UP000266305"/>
    </source>
</evidence>
<keyword evidence="2" id="KW-0963">Cytoplasm</keyword>
<dbReference type="Proteomes" id="UP000266305">
    <property type="component" value="Unassembled WGS sequence"/>
</dbReference>
<comment type="caution">
    <text evidence="7">The sequence shown here is derived from an EMBL/GenBank/DDBJ whole genome shotgun (WGS) entry which is preliminary data.</text>
</comment>
<sequence length="279" mass="29474">MSMRDLPKAEVSAKPGIRSDVNVKALQRWNPDVRSAAEEGDASISILEVIGQDFWGDGVTAKRISGALRAIGDRDVVVNINSPGGDFFEGLAIYNALREHPAKVTVRVLGVAASAASVIAMAGDEIRIARAGFLMIHNTWVLAAGDRHALTEVAQWLEPFDAVSADIYAARSGIDAKKIAAMLDRETWISGGQAVEQGFADGLLSADELDLSDADEGRASARAERKFDVLASKAGVSRSEARELLAALKGSKPGAAPASMHDAAVAAEVRNLLNFAKTI</sequence>
<reference evidence="7 8" key="1">
    <citation type="submission" date="2018-08" db="EMBL/GenBank/DDBJ databases">
        <title>Draft genome sequence of Rhodobacter sphaeroides FY.</title>
        <authorList>
            <person name="Rayyan A."/>
            <person name="Meyer T.E."/>
            <person name="Kyndt J.A."/>
        </authorList>
    </citation>
    <scope>NUCLEOTIDE SEQUENCE [LARGE SCALE GENOMIC DNA]</scope>
    <source>
        <strain evidence="7 8">FY</strain>
    </source>
</reference>
<organism evidence="7 8">
    <name type="scientific">Cereibacter sphaeroides</name>
    <name type="common">Rhodobacter sphaeroides</name>
    <dbReference type="NCBI Taxonomy" id="1063"/>
    <lineage>
        <taxon>Bacteria</taxon>
        <taxon>Pseudomonadati</taxon>
        <taxon>Pseudomonadota</taxon>
        <taxon>Alphaproteobacteria</taxon>
        <taxon>Rhodobacterales</taxon>
        <taxon>Paracoccaceae</taxon>
        <taxon>Cereibacter</taxon>
    </lineage>
</organism>
<evidence type="ECO:0000256" key="5">
    <source>
        <dbReference type="ARBA" id="ARBA00022825"/>
    </source>
</evidence>
<keyword evidence="5" id="KW-0720">Serine protease</keyword>